<keyword evidence="1 4" id="KW-0238">DNA-binding</keyword>
<feature type="domain" description="Homeobox" evidence="6">
    <location>
        <begin position="276"/>
        <end position="339"/>
    </location>
</feature>
<evidence type="ECO:0000256" key="5">
    <source>
        <dbReference type="SAM" id="MobiDB-lite"/>
    </source>
</evidence>
<dbReference type="Gene3D" id="1.10.10.60">
    <property type="entry name" value="Homeodomain-like"/>
    <property type="match status" value="1"/>
</dbReference>
<feature type="compositionally biased region" description="Basic residues" evidence="5">
    <location>
        <begin position="443"/>
        <end position="459"/>
    </location>
</feature>
<dbReference type="InterPro" id="IPR009057">
    <property type="entry name" value="Homeodomain-like_sf"/>
</dbReference>
<sequence>MPNASSFDIESKRWYPITRPASLSLPQVMACYYAFPFGYSRDHRPWFPESEVLEAVSDKPFSQWVDITGVREFIQDEISRLARRKVTIEACRVKGERNVRLMAFMLMEDNSWLFSPSLYDLSTSLERISDRLSSMGINDVKIEVWETDFHLMVMAEDDKKTVGQLLKTNACSFFCLSSYKHRIIIRFFIARMSEEHSLFPEIDFADLDDILNHPIDSATVDLPFSWDVDDTIDPQQLSSPPTFGGAIHVTDFEPLNIVQPSEPSNSPITPDPKPLTYQPKPGKRLSLISVRVLNKWLSAHTHHPYPTVAEVESIIRQTGLSKQQILNWFANARRRKKFERVETDLSSGSSEASPRDIPVRPPTPFVQQSPFERWRNSPPEDEPSSMAAIARAVSGAEGSIEGGRMRARHAPSVTSSWATSAETSDSSRSSHVGSDGSLDSMRKVAKKRRRAGPRGRRYGTKQLAQHLSLEQWECSPLGPTVLNEQSEPTCVYCGVVNPEAAHFEAHNHDLCQKRERGERTFYRKDHLRQHLRLVHGSELRKVPMEDWKFKHEDVLSRCGFCDISMTTWSERMNHLAEHFKEGMTMADWKGNWGFDASTLDMVENHMPPYLIDYERNSPLPFTTSQGAPYSSTSAFELLQLELDYFYSNYLDTHHTVPSSETLHLEACCIIFGAEISSSSTTQASSWLRDLILGTEHITAKARMTPMKSAAKSRFTELRIHSKKDIFEHCKLESGLREYVDMVGLLSLEVGDEELQKEACEIIKTMGGASPMFTGLLVGLVNASTRWLVPFRLRAGLTGQDSGQIGSQDNLSQLNALPFFGNIAHDNLVLAPALDKKIVSLNDGNMYRGLTRYLTRYVARTISPLNPTSHVPTDEELQYQARWIEYDSHDVWNQTPADNADWLAEFKKESGLFT</sequence>
<dbReference type="CDD" id="cd00086">
    <property type="entry name" value="homeodomain"/>
    <property type="match status" value="1"/>
</dbReference>
<evidence type="ECO:0000313" key="8">
    <source>
        <dbReference type="Proteomes" id="UP000265631"/>
    </source>
</evidence>
<name>A0A395MB61_9HYPO</name>
<reference evidence="7 8" key="1">
    <citation type="journal article" date="2018" name="PLoS Pathog.">
        <title>Evolution of structural diversity of trichothecenes, a family of toxins produced by plant pathogenic and entomopathogenic fungi.</title>
        <authorList>
            <person name="Proctor R.H."/>
            <person name="McCormick S.P."/>
            <person name="Kim H.S."/>
            <person name="Cardoza R.E."/>
            <person name="Stanley A.M."/>
            <person name="Lindo L."/>
            <person name="Kelly A."/>
            <person name="Brown D.W."/>
            <person name="Lee T."/>
            <person name="Vaughan M.M."/>
            <person name="Alexander N.J."/>
            <person name="Busman M."/>
            <person name="Gutierrez S."/>
        </authorList>
    </citation>
    <scope>NUCLEOTIDE SEQUENCE [LARGE SCALE GENOMIC DNA]</scope>
    <source>
        <strain evidence="7 8">NRRL 13405</strain>
    </source>
</reference>
<keyword evidence="3 4" id="KW-0539">Nucleus</keyword>
<feature type="DNA-binding region" description="Homeobox" evidence="4">
    <location>
        <begin position="278"/>
        <end position="340"/>
    </location>
</feature>
<protein>
    <recommendedName>
        <fullName evidence="6">Homeobox domain-containing protein</fullName>
    </recommendedName>
</protein>
<keyword evidence="8" id="KW-1185">Reference proteome</keyword>
<gene>
    <name evidence="7" type="ORF">FIE12Z_10678</name>
</gene>
<evidence type="ECO:0000256" key="3">
    <source>
        <dbReference type="ARBA" id="ARBA00023242"/>
    </source>
</evidence>
<evidence type="ECO:0000259" key="6">
    <source>
        <dbReference type="PROSITE" id="PS50071"/>
    </source>
</evidence>
<feature type="compositionally biased region" description="Polar residues" evidence="5">
    <location>
        <begin position="258"/>
        <end position="268"/>
    </location>
</feature>
<organism evidence="7 8">
    <name type="scientific">Fusarium flagelliforme</name>
    <dbReference type="NCBI Taxonomy" id="2675880"/>
    <lineage>
        <taxon>Eukaryota</taxon>
        <taxon>Fungi</taxon>
        <taxon>Dikarya</taxon>
        <taxon>Ascomycota</taxon>
        <taxon>Pezizomycotina</taxon>
        <taxon>Sordariomycetes</taxon>
        <taxon>Hypocreomycetidae</taxon>
        <taxon>Hypocreales</taxon>
        <taxon>Nectriaceae</taxon>
        <taxon>Fusarium</taxon>
        <taxon>Fusarium incarnatum-equiseti species complex</taxon>
    </lineage>
</organism>
<dbReference type="SMART" id="SM00389">
    <property type="entry name" value="HOX"/>
    <property type="match status" value="1"/>
</dbReference>
<dbReference type="STRING" id="2594813.A0A395MB61"/>
<dbReference type="GO" id="GO:0005634">
    <property type="term" value="C:nucleus"/>
    <property type="evidence" value="ECO:0007669"/>
    <property type="project" value="UniProtKB-SubCell"/>
</dbReference>
<keyword evidence="2 4" id="KW-0371">Homeobox</keyword>
<proteinExistence type="predicted"/>
<evidence type="ECO:0000256" key="1">
    <source>
        <dbReference type="ARBA" id="ARBA00023125"/>
    </source>
</evidence>
<dbReference type="Pfam" id="PF05920">
    <property type="entry name" value="Homeobox_KN"/>
    <property type="match status" value="1"/>
</dbReference>
<dbReference type="PANTHER" id="PTHR11850">
    <property type="entry name" value="HOMEOBOX PROTEIN TRANSCRIPTION FACTORS"/>
    <property type="match status" value="1"/>
</dbReference>
<feature type="compositionally biased region" description="Low complexity" evidence="5">
    <location>
        <begin position="418"/>
        <end position="437"/>
    </location>
</feature>
<dbReference type="AlphaFoldDB" id="A0A395MB61"/>
<comment type="caution">
    <text evidence="7">The sequence shown here is derived from an EMBL/GenBank/DDBJ whole genome shotgun (WGS) entry which is preliminary data.</text>
</comment>
<feature type="region of interest" description="Disordered" evidence="5">
    <location>
        <begin position="258"/>
        <end position="280"/>
    </location>
</feature>
<dbReference type="InterPro" id="IPR001356">
    <property type="entry name" value="HD"/>
</dbReference>
<dbReference type="Proteomes" id="UP000265631">
    <property type="component" value="Unassembled WGS sequence"/>
</dbReference>
<dbReference type="EMBL" id="PXXK01000378">
    <property type="protein sequence ID" value="RFN45060.1"/>
    <property type="molecule type" value="Genomic_DNA"/>
</dbReference>
<evidence type="ECO:0000256" key="2">
    <source>
        <dbReference type="ARBA" id="ARBA00023155"/>
    </source>
</evidence>
<evidence type="ECO:0000313" key="7">
    <source>
        <dbReference type="EMBL" id="RFN45060.1"/>
    </source>
</evidence>
<dbReference type="GO" id="GO:0003677">
    <property type="term" value="F:DNA binding"/>
    <property type="evidence" value="ECO:0007669"/>
    <property type="project" value="UniProtKB-UniRule"/>
</dbReference>
<accession>A0A395MB61</accession>
<evidence type="ECO:0000256" key="4">
    <source>
        <dbReference type="PROSITE-ProRule" id="PRU00108"/>
    </source>
</evidence>
<comment type="subcellular location">
    <subcellularLocation>
        <location evidence="4">Nucleus</location>
    </subcellularLocation>
</comment>
<feature type="region of interest" description="Disordered" evidence="5">
    <location>
        <begin position="339"/>
        <end position="460"/>
    </location>
</feature>
<dbReference type="PROSITE" id="PS50071">
    <property type="entry name" value="HOMEOBOX_2"/>
    <property type="match status" value="1"/>
</dbReference>
<dbReference type="SUPFAM" id="SSF46689">
    <property type="entry name" value="Homeodomain-like"/>
    <property type="match status" value="1"/>
</dbReference>
<dbReference type="GO" id="GO:0006355">
    <property type="term" value="P:regulation of DNA-templated transcription"/>
    <property type="evidence" value="ECO:0007669"/>
    <property type="project" value="InterPro"/>
</dbReference>
<dbReference type="InterPro" id="IPR050224">
    <property type="entry name" value="TALE_homeobox"/>
</dbReference>
<dbReference type="InterPro" id="IPR008422">
    <property type="entry name" value="KN_HD"/>
</dbReference>